<evidence type="ECO:0000259" key="3">
    <source>
        <dbReference type="Pfam" id="PF00296"/>
    </source>
</evidence>
<reference evidence="5" key="1">
    <citation type="journal article" date="2013" name="Genome Announc.">
        <title>Draft genome sequence of the ascomycete Phaeoacremonium aleophilum strain UCR-PA7, a causal agent of the esca disease complex in grapevines.</title>
        <authorList>
            <person name="Blanco-Ulate B."/>
            <person name="Rolshausen P."/>
            <person name="Cantu D."/>
        </authorList>
    </citation>
    <scope>NUCLEOTIDE SEQUENCE [LARGE SCALE GENOMIC DNA]</scope>
    <source>
        <strain evidence="5">UCR-PA7</strain>
    </source>
</reference>
<evidence type="ECO:0000256" key="1">
    <source>
        <dbReference type="SAM" id="MobiDB-lite"/>
    </source>
</evidence>
<feature type="transmembrane region" description="Helical" evidence="2">
    <location>
        <begin position="509"/>
        <end position="532"/>
    </location>
</feature>
<dbReference type="OrthoDB" id="3639251at2759"/>
<dbReference type="Pfam" id="PF00296">
    <property type="entry name" value="Bac_luciferase"/>
    <property type="match status" value="1"/>
</dbReference>
<sequence length="559" mass="62360">MNYRRIVVPDKVLHNRIWEGSWADDALKEDAENEIYADYNRIRWIKYKSENFSVDAPHILDPSPQRTPFLLQAGTSAAGIEFAAKHAEAIMVSGLSPHVVAPRVEAIREKAEQLGRDPRSVKIFAIVTPVIGKTDEEAKEKYQKALKYASAEAGLTFYSGNAGIDLSKFDLDTEIKPDDATVDGRVHSLVSSLKYRGDDVPAWTPRNIGKAMAIGGNGPVPVGSPERVADALEEWVRIADVDGFNVGYVVTPGSFEDVVDLLIPELRRRGTNMATDVTTKEAAVFADPADAGLSDAEKQDAPLTRWERISEVIWDGRRSKEEKQLVQRLDLFIMSWATFGYFVRLLDSSNITNAYVSGMKEDLNFHGNQYNLLQTFFTCGYLVGQIPSQFILTRELSKRIGIFYSASYAANGFKKRWQILIIPATINFIGMVVVATGPNYGATFFGYLINAASWGFWPVLYAWAIEIMHKDMEERAIVIGVAQTFGQAFIAWVPVLILNVGKYAPKFHMGFSVMSGVSVLEFASIFIIRYFAKWEEKKTEAQESLSSSHSKTATGRDLE</sequence>
<dbReference type="KEGG" id="tmn:UCRPA7_7396"/>
<feature type="transmembrane region" description="Helical" evidence="2">
    <location>
        <begin position="444"/>
        <end position="464"/>
    </location>
</feature>
<dbReference type="eggNOG" id="KOG2533">
    <property type="taxonomic scope" value="Eukaryota"/>
</dbReference>
<dbReference type="SUPFAM" id="SSF103473">
    <property type="entry name" value="MFS general substrate transporter"/>
    <property type="match status" value="1"/>
</dbReference>
<feature type="compositionally biased region" description="Polar residues" evidence="1">
    <location>
        <begin position="542"/>
        <end position="553"/>
    </location>
</feature>
<evidence type="ECO:0000313" key="5">
    <source>
        <dbReference type="Proteomes" id="UP000014074"/>
    </source>
</evidence>
<dbReference type="EMBL" id="KB933289">
    <property type="protein sequence ID" value="EON97095.1"/>
    <property type="molecule type" value="Genomic_DNA"/>
</dbReference>
<dbReference type="RefSeq" id="XP_007918120.1">
    <property type="nucleotide sequence ID" value="XM_007919929.1"/>
</dbReference>
<dbReference type="PANTHER" id="PTHR30011:SF30">
    <property type="entry name" value="XENOBIOTIC COMPOUND MONOOXYGENASE, DSZA FAMILY (AFU_ORTHOLOGUE AFUA_6G01920)"/>
    <property type="match status" value="1"/>
</dbReference>
<protein>
    <submittedName>
        <fullName evidence="4">Putative xenobiotic compound family protein</fullName>
    </submittedName>
</protein>
<dbReference type="Gene3D" id="1.20.1250.20">
    <property type="entry name" value="MFS general substrate transporter like domains"/>
    <property type="match status" value="1"/>
</dbReference>
<keyword evidence="2" id="KW-0472">Membrane</keyword>
<dbReference type="Proteomes" id="UP000014074">
    <property type="component" value="Unassembled WGS sequence"/>
</dbReference>
<gene>
    <name evidence="4" type="ORF">UCRPA7_7396</name>
</gene>
<accession>R8BCS6</accession>
<dbReference type="InterPro" id="IPR011251">
    <property type="entry name" value="Luciferase-like_dom"/>
</dbReference>
<proteinExistence type="predicted"/>
<evidence type="ECO:0000256" key="2">
    <source>
        <dbReference type="SAM" id="Phobius"/>
    </source>
</evidence>
<dbReference type="PANTHER" id="PTHR30011">
    <property type="entry name" value="ALKANESULFONATE MONOOXYGENASE-RELATED"/>
    <property type="match status" value="1"/>
</dbReference>
<feature type="region of interest" description="Disordered" evidence="1">
    <location>
        <begin position="539"/>
        <end position="559"/>
    </location>
</feature>
<dbReference type="InterPro" id="IPR036661">
    <property type="entry name" value="Luciferase-like_sf"/>
</dbReference>
<dbReference type="AlphaFoldDB" id="R8BCS6"/>
<feature type="transmembrane region" description="Helical" evidence="2">
    <location>
        <begin position="476"/>
        <end position="497"/>
    </location>
</feature>
<dbReference type="Gene3D" id="3.20.20.30">
    <property type="entry name" value="Luciferase-like domain"/>
    <property type="match status" value="1"/>
</dbReference>
<feature type="domain" description="Luciferase-like" evidence="3">
    <location>
        <begin position="45"/>
        <end position="237"/>
    </location>
</feature>
<dbReference type="InterPro" id="IPR051260">
    <property type="entry name" value="Diverse_substr_monoxygenases"/>
</dbReference>
<dbReference type="GO" id="GO:0016705">
    <property type="term" value="F:oxidoreductase activity, acting on paired donors, with incorporation or reduction of molecular oxygen"/>
    <property type="evidence" value="ECO:0007669"/>
    <property type="project" value="InterPro"/>
</dbReference>
<name>R8BCS6_PHAM7</name>
<keyword evidence="5" id="KW-1185">Reference proteome</keyword>
<evidence type="ECO:0000313" key="4">
    <source>
        <dbReference type="EMBL" id="EON97095.1"/>
    </source>
</evidence>
<keyword evidence="2" id="KW-1133">Transmembrane helix</keyword>
<feature type="transmembrane region" description="Helical" evidence="2">
    <location>
        <begin position="419"/>
        <end position="438"/>
    </location>
</feature>
<dbReference type="InterPro" id="IPR036259">
    <property type="entry name" value="MFS_trans_sf"/>
</dbReference>
<dbReference type="GeneID" id="19328151"/>
<organism evidence="4 5">
    <name type="scientific">Phaeoacremonium minimum (strain UCR-PA7)</name>
    <name type="common">Esca disease fungus</name>
    <name type="synonym">Togninia minima</name>
    <dbReference type="NCBI Taxonomy" id="1286976"/>
    <lineage>
        <taxon>Eukaryota</taxon>
        <taxon>Fungi</taxon>
        <taxon>Dikarya</taxon>
        <taxon>Ascomycota</taxon>
        <taxon>Pezizomycotina</taxon>
        <taxon>Sordariomycetes</taxon>
        <taxon>Sordariomycetidae</taxon>
        <taxon>Togniniales</taxon>
        <taxon>Togniniaceae</taxon>
        <taxon>Phaeoacremonium</taxon>
    </lineage>
</organism>
<keyword evidence="2" id="KW-0812">Transmembrane</keyword>
<dbReference type="SUPFAM" id="SSF51679">
    <property type="entry name" value="Bacterial luciferase-like"/>
    <property type="match status" value="1"/>
</dbReference>
<dbReference type="HOGENOM" id="CLU_487609_0_0_1"/>